<evidence type="ECO:0000259" key="10">
    <source>
        <dbReference type="Pfam" id="PF00999"/>
    </source>
</evidence>
<dbReference type="Proteomes" id="UP000308530">
    <property type="component" value="Chromosome"/>
</dbReference>
<evidence type="ECO:0000256" key="2">
    <source>
        <dbReference type="ARBA" id="ARBA00022448"/>
    </source>
</evidence>
<keyword evidence="7" id="KW-0406">Ion transport</keyword>
<keyword evidence="6 9" id="KW-1133">Transmembrane helix</keyword>
<keyword evidence="8 9" id="KW-0472">Membrane</keyword>
<protein>
    <submittedName>
        <fullName evidence="11">Potassium/proton antiporter</fullName>
    </submittedName>
</protein>
<keyword evidence="2" id="KW-0813">Transport</keyword>
<dbReference type="InterPro" id="IPR038770">
    <property type="entry name" value="Na+/solute_symporter_sf"/>
</dbReference>
<dbReference type="NCBIfam" id="NF003715">
    <property type="entry name" value="PRK05326.1-2"/>
    <property type="match status" value="1"/>
</dbReference>
<evidence type="ECO:0000313" key="12">
    <source>
        <dbReference type="Proteomes" id="UP000308530"/>
    </source>
</evidence>
<proteinExistence type="predicted"/>
<dbReference type="NCBIfam" id="NF003716">
    <property type="entry name" value="PRK05326.1-3"/>
    <property type="match status" value="1"/>
</dbReference>
<reference evidence="11 12" key="1">
    <citation type="submission" date="2020-06" db="EMBL/GenBank/DDBJ databases">
        <title>Genome sequence of Rhizobium sp strain ADMK78.</title>
        <authorList>
            <person name="Rahi P."/>
        </authorList>
    </citation>
    <scope>NUCLEOTIDE SEQUENCE [LARGE SCALE GENOMIC DNA]</scope>
    <source>
        <strain evidence="11 12">ADMK78</strain>
    </source>
</reference>
<feature type="transmembrane region" description="Helical" evidence="9">
    <location>
        <begin position="335"/>
        <end position="358"/>
    </location>
</feature>
<evidence type="ECO:0000313" key="11">
    <source>
        <dbReference type="EMBL" id="QLF71194.1"/>
    </source>
</evidence>
<feature type="transmembrane region" description="Helical" evidence="9">
    <location>
        <begin position="163"/>
        <end position="184"/>
    </location>
</feature>
<evidence type="ECO:0000256" key="1">
    <source>
        <dbReference type="ARBA" id="ARBA00004651"/>
    </source>
</evidence>
<dbReference type="PANTHER" id="PTHR32507">
    <property type="entry name" value="NA(+)/H(+) ANTIPORTER 1"/>
    <property type="match status" value="1"/>
</dbReference>
<evidence type="ECO:0000256" key="5">
    <source>
        <dbReference type="ARBA" id="ARBA00022692"/>
    </source>
</evidence>
<dbReference type="RefSeq" id="WP_138287888.1">
    <property type="nucleotide sequence ID" value="NZ_CP058350.1"/>
</dbReference>
<feature type="transmembrane region" description="Helical" evidence="9">
    <location>
        <begin position="89"/>
        <end position="112"/>
    </location>
</feature>
<evidence type="ECO:0000256" key="3">
    <source>
        <dbReference type="ARBA" id="ARBA00022449"/>
    </source>
</evidence>
<feature type="transmembrane region" description="Helical" evidence="9">
    <location>
        <begin position="274"/>
        <end position="293"/>
    </location>
</feature>
<feature type="transmembrane region" description="Helical" evidence="9">
    <location>
        <begin position="31"/>
        <end position="50"/>
    </location>
</feature>
<evidence type="ECO:0000256" key="9">
    <source>
        <dbReference type="SAM" id="Phobius"/>
    </source>
</evidence>
<dbReference type="Pfam" id="PF00999">
    <property type="entry name" value="Na_H_Exchanger"/>
    <property type="match status" value="1"/>
</dbReference>
<keyword evidence="4" id="KW-1003">Cell membrane</keyword>
<feature type="transmembrane region" description="Helical" evidence="9">
    <location>
        <begin position="57"/>
        <end position="77"/>
    </location>
</feature>
<dbReference type="Gene3D" id="1.20.1530.20">
    <property type="match status" value="1"/>
</dbReference>
<evidence type="ECO:0000256" key="4">
    <source>
        <dbReference type="ARBA" id="ARBA00022475"/>
    </source>
</evidence>
<evidence type="ECO:0000256" key="6">
    <source>
        <dbReference type="ARBA" id="ARBA00022989"/>
    </source>
</evidence>
<keyword evidence="12" id="KW-1185">Reference proteome</keyword>
<evidence type="ECO:0000256" key="8">
    <source>
        <dbReference type="ARBA" id="ARBA00023136"/>
    </source>
</evidence>
<feature type="transmembrane region" description="Helical" evidence="9">
    <location>
        <begin position="364"/>
        <end position="383"/>
    </location>
</feature>
<name>A0ABX6QRG1_9HYPH</name>
<dbReference type="PANTHER" id="PTHR32507:SF7">
    <property type="entry name" value="K(+)_H(+) ANTIPORTER NHAP2"/>
    <property type="match status" value="1"/>
</dbReference>
<keyword evidence="5 9" id="KW-0812">Transmembrane</keyword>
<dbReference type="EMBL" id="CP058350">
    <property type="protein sequence ID" value="QLF71194.1"/>
    <property type="molecule type" value="Genomic_DNA"/>
</dbReference>
<keyword evidence="3" id="KW-0050">Antiport</keyword>
<dbReference type="InterPro" id="IPR006153">
    <property type="entry name" value="Cation/H_exchanger_TM"/>
</dbReference>
<gene>
    <name evidence="11" type="ORF">FE840_017430</name>
</gene>
<accession>A0ABX6QRG1</accession>
<comment type="subcellular location">
    <subcellularLocation>
        <location evidence="1">Cell membrane</location>
        <topology evidence="1">Multi-pass membrane protein</topology>
    </subcellularLocation>
</comment>
<feature type="transmembrane region" description="Helical" evidence="9">
    <location>
        <begin position="226"/>
        <end position="253"/>
    </location>
</feature>
<feature type="transmembrane region" description="Helical" evidence="9">
    <location>
        <begin position="299"/>
        <end position="323"/>
    </location>
</feature>
<feature type="transmembrane region" description="Helical" evidence="9">
    <location>
        <begin position="196"/>
        <end position="214"/>
    </location>
</feature>
<organism evidence="11 12">
    <name type="scientific">Peteryoungia desertarenae</name>
    <dbReference type="NCBI Taxonomy" id="1813451"/>
    <lineage>
        <taxon>Bacteria</taxon>
        <taxon>Pseudomonadati</taxon>
        <taxon>Pseudomonadota</taxon>
        <taxon>Alphaproteobacteria</taxon>
        <taxon>Hyphomicrobiales</taxon>
        <taxon>Rhizobiaceae</taxon>
        <taxon>Peteryoungia</taxon>
    </lineage>
</organism>
<sequence length="609" mass="65753">MQEFYAITLVATALVLLAAFSSLIAFRFGAPLLLLFLLIGLGAGVDGLGIDFSNFSLAYVVGSIALSIILFDSGYGTSLQSFKLSAAPALTLATLGVLLTSFILGVAAHLLLGMSYMEGLLLGAILGSTDAAAVFFLLRIGGINIRDRVRSALEVESGTNDPMAIFLAIALVELISSGAGAEGFNLELVRLFVEQMGIGLAFGILGGVIIVFILRRMQVERGLAPIFMLALALMIFSFTGAVGGSGFLAVYVAGIYAGARKLPATTTISRFQDGMTWLAQIIMFLVLGLLATPSQFPSILLPAILLALFLIFVARPLAVWLCLLPFDFTQRETGFIAWVGLRGAVSILLGILPVIGNLEDGQTFFNTAFIVVMISLVVQGWTIKPVAKRLGLIVPPRIGAIDKVELDLPGSANHELLAYRVVAGSPVLRGERIPRWAMPSLVIRDGKSMRYQYAGRLRENDHVYLFIAPSYSKLLDRLFATEAPVEADDSEFFGTFAISPTTQVQSLDDAYGPLTISEGERGRNVADMINQRLGGRADYADRVRLGPIVLIVRDIDEHGHIASVGVSMEPVEPATTWPIFLNIRELAHAVRDYLRRKRGTLKSDDKVEN</sequence>
<feature type="transmembrane region" description="Helical" evidence="9">
    <location>
        <begin position="119"/>
        <end position="143"/>
    </location>
</feature>
<evidence type="ECO:0000256" key="7">
    <source>
        <dbReference type="ARBA" id="ARBA00023065"/>
    </source>
</evidence>
<feature type="domain" description="Cation/H+ exchanger transmembrane" evidence="10">
    <location>
        <begin position="16"/>
        <end position="388"/>
    </location>
</feature>